<gene>
    <name evidence="1" type="ORF">NLG97_g1996</name>
</gene>
<reference evidence="1" key="1">
    <citation type="submission" date="2022-07" db="EMBL/GenBank/DDBJ databases">
        <title>Genome Sequence of Lecanicillium saksenae.</title>
        <authorList>
            <person name="Buettner E."/>
        </authorList>
    </citation>
    <scope>NUCLEOTIDE SEQUENCE</scope>
    <source>
        <strain evidence="1">VT-O1</strain>
    </source>
</reference>
<dbReference type="Proteomes" id="UP001148737">
    <property type="component" value="Unassembled WGS sequence"/>
</dbReference>
<accession>A0ACC1R5G1</accession>
<dbReference type="EMBL" id="JANAKD010000119">
    <property type="protein sequence ID" value="KAJ3497321.1"/>
    <property type="molecule type" value="Genomic_DNA"/>
</dbReference>
<protein>
    <submittedName>
        <fullName evidence="1">Uncharacterized protein</fullName>
    </submittedName>
</protein>
<evidence type="ECO:0000313" key="2">
    <source>
        <dbReference type="Proteomes" id="UP001148737"/>
    </source>
</evidence>
<keyword evidence="2" id="KW-1185">Reference proteome</keyword>
<sequence length="332" mass="36629">MANPPVSFAAIDECPSTGVAQTEMSSLCIKEGFVPFQVENLSCETWYKVVGVLSNTEAIPLVVLHGGPGACHEYLLPLQALATPTRPIIFYDQIGNGRSTHLRHLRGDEKFWTVKLFMDELSNLLSHLGLDSRAFDLHGQSWGGMLGAEYAIWGQHRQRIRKLVLANSLASNPLYMKGTDIEIRKFPQHLQEAIAEARSSGNYDTEGCNAAVDYFLRHLFSVAEPWPVPPLAAALEWLTKDDTTYFTIYGPNVLSPTGVLREWSIAEEVHKITAQTLVMMGELEGAQLIAAQPFIDNIKGAKSVIITGAAHMSHLDQPAKCLQVIGEFLNET</sequence>
<evidence type="ECO:0000313" key="1">
    <source>
        <dbReference type="EMBL" id="KAJ3497321.1"/>
    </source>
</evidence>
<organism evidence="1 2">
    <name type="scientific">Lecanicillium saksenae</name>
    <dbReference type="NCBI Taxonomy" id="468837"/>
    <lineage>
        <taxon>Eukaryota</taxon>
        <taxon>Fungi</taxon>
        <taxon>Dikarya</taxon>
        <taxon>Ascomycota</taxon>
        <taxon>Pezizomycotina</taxon>
        <taxon>Sordariomycetes</taxon>
        <taxon>Hypocreomycetidae</taxon>
        <taxon>Hypocreales</taxon>
        <taxon>Cordycipitaceae</taxon>
        <taxon>Lecanicillium</taxon>
    </lineage>
</organism>
<comment type="caution">
    <text evidence="1">The sequence shown here is derived from an EMBL/GenBank/DDBJ whole genome shotgun (WGS) entry which is preliminary data.</text>
</comment>
<proteinExistence type="predicted"/>
<name>A0ACC1R5G1_9HYPO</name>